<dbReference type="InterPro" id="IPR011549">
    <property type="entry name" value="RibD_C"/>
</dbReference>
<comment type="catalytic activity">
    <reaction evidence="13">
        <text>5-amino-6-(5-phospho-D-ribitylamino)uracil + NADP(+) = 5-amino-6-(5-phospho-D-ribosylamino)uracil + NADPH + H(+)</text>
        <dbReference type="Rhea" id="RHEA:17845"/>
        <dbReference type="ChEBI" id="CHEBI:15378"/>
        <dbReference type="ChEBI" id="CHEBI:57783"/>
        <dbReference type="ChEBI" id="CHEBI:58349"/>
        <dbReference type="ChEBI" id="CHEBI:58421"/>
        <dbReference type="ChEBI" id="CHEBI:58453"/>
        <dbReference type="EC" id="1.1.1.193"/>
    </reaction>
</comment>
<dbReference type="Pfam" id="PF00383">
    <property type="entry name" value="dCMP_cyt_deam_1"/>
    <property type="match status" value="1"/>
</dbReference>
<feature type="binding site" evidence="15">
    <location>
        <position position="202"/>
    </location>
    <ligand>
        <name>NADP(+)</name>
        <dbReference type="ChEBI" id="CHEBI:58349"/>
    </ligand>
</feature>
<dbReference type="GO" id="GO:0008270">
    <property type="term" value="F:zinc ion binding"/>
    <property type="evidence" value="ECO:0007669"/>
    <property type="project" value="InterPro"/>
</dbReference>
<dbReference type="Proteomes" id="UP000504724">
    <property type="component" value="Chromosome"/>
</dbReference>
<evidence type="ECO:0000256" key="3">
    <source>
        <dbReference type="ARBA" id="ARBA00004910"/>
    </source>
</evidence>
<feature type="binding site" evidence="15">
    <location>
        <begin position="314"/>
        <end position="320"/>
    </location>
    <ligand>
        <name>NADP(+)</name>
        <dbReference type="ChEBI" id="CHEBI:58349"/>
    </ligand>
</feature>
<feature type="binding site" evidence="16">
    <location>
        <position position="53"/>
    </location>
    <ligand>
        <name>Zn(2+)</name>
        <dbReference type="ChEBI" id="CHEBI:29105"/>
        <note>catalytic</note>
    </ligand>
</feature>
<evidence type="ECO:0000256" key="11">
    <source>
        <dbReference type="ARBA" id="ARBA00023002"/>
    </source>
</evidence>
<feature type="binding site" evidence="16">
    <location>
        <position position="81"/>
    </location>
    <ligand>
        <name>Zn(2+)</name>
        <dbReference type="ChEBI" id="CHEBI:29105"/>
        <note>catalytic</note>
    </ligand>
</feature>
<dbReference type="InterPro" id="IPR024072">
    <property type="entry name" value="DHFR-like_dom_sf"/>
</dbReference>
<sequence length="386" mass="41948">MWKGEDQTYMQQAIALAYKGFYSTKPNPAVGCVLVKDDKVIGQGWHHKAGQPHAEKEALADALNNAQDVSGSTAYVTLEPCSHHGRTPPCSDALIDAGVSRVVVAMQDPNPLVGGNGIKRLQNAGIDVQVGLLEKEAYELNHGFLHRMRTGLPYVRLKMASSLDGRTAMANGESQWITGADSRVEVHKMRAHAGAVIIGIGTILADDPSMTVRLDEALLAEMNLSAEEANPIRVVLDPNLSLPMQAKMLALPGRTIVMTSKETVENSLERVEEFHRHGVELVAVAAQDDKLDIESVLHYLADEEQVNDVMVESGAIVAGAFVESGFVNEIHAFVAPVLMGDQAKPMFVLPSVTNMNDKLQFSVTDISTFGDDIRMILKPKRHLKSN</sequence>
<feature type="domain" description="CMP/dCMP-type deaminase" evidence="17">
    <location>
        <begin position="4"/>
        <end position="128"/>
    </location>
</feature>
<evidence type="ECO:0000256" key="4">
    <source>
        <dbReference type="ARBA" id="ARBA00005259"/>
    </source>
</evidence>
<feature type="active site" description="Proton donor" evidence="14">
    <location>
        <position position="55"/>
    </location>
</feature>
<proteinExistence type="inferred from homology"/>
<feature type="binding site" evidence="15">
    <location>
        <position position="160"/>
    </location>
    <ligand>
        <name>NADP(+)</name>
        <dbReference type="ChEBI" id="CHEBI:58349"/>
    </ligand>
</feature>
<dbReference type="PROSITE" id="PS51747">
    <property type="entry name" value="CYT_DCMP_DEAMINASES_2"/>
    <property type="match status" value="1"/>
</dbReference>
<dbReference type="GO" id="GO:0009231">
    <property type="term" value="P:riboflavin biosynthetic process"/>
    <property type="evidence" value="ECO:0007669"/>
    <property type="project" value="UniProtKB-UniPathway"/>
</dbReference>
<protein>
    <recommendedName>
        <fullName evidence="13">Riboflavin biosynthesis protein RibD</fullName>
    </recommendedName>
    <domain>
        <recommendedName>
            <fullName evidence="13">Diaminohydroxyphosphoribosylaminopyrimidine deaminase</fullName>
            <shortName evidence="13">DRAP deaminase</shortName>
            <ecNumber evidence="13">3.5.4.26</ecNumber>
        </recommendedName>
        <alternativeName>
            <fullName evidence="13">Riboflavin-specific deaminase</fullName>
        </alternativeName>
    </domain>
    <domain>
        <recommendedName>
            <fullName evidence="13">5-amino-6-(5-phosphoribosylamino)uracil reductase</fullName>
            <ecNumber evidence="13">1.1.1.193</ecNumber>
        </recommendedName>
        <alternativeName>
            <fullName evidence="13">HTP reductase</fullName>
        </alternativeName>
    </domain>
</protein>
<evidence type="ECO:0000256" key="14">
    <source>
        <dbReference type="PIRSR" id="PIRSR006769-1"/>
    </source>
</evidence>
<evidence type="ECO:0000313" key="18">
    <source>
        <dbReference type="EMBL" id="QKI89420.1"/>
    </source>
</evidence>
<dbReference type="PROSITE" id="PS00903">
    <property type="entry name" value="CYT_DCMP_DEAMINASES_1"/>
    <property type="match status" value="1"/>
</dbReference>
<evidence type="ECO:0000256" key="10">
    <source>
        <dbReference type="ARBA" id="ARBA00022857"/>
    </source>
</evidence>
<dbReference type="FunFam" id="3.40.140.10:FF:000025">
    <property type="entry name" value="Riboflavin biosynthesis protein RibD"/>
    <property type="match status" value="1"/>
</dbReference>
<dbReference type="InterPro" id="IPR050765">
    <property type="entry name" value="Riboflavin_Biosynth_HTPR"/>
</dbReference>
<feature type="binding site" evidence="15">
    <location>
        <position position="206"/>
    </location>
    <ligand>
        <name>substrate</name>
    </ligand>
</feature>
<comment type="function">
    <text evidence="1 13">Converts 2,5-diamino-6-(ribosylamino)-4(3h)-pyrimidinone 5'-phosphate into 5-amino-6-(ribosylamino)-2,4(1h,3h)-pyrimidinedione 5'-phosphate.</text>
</comment>
<reference evidence="18 19" key="1">
    <citation type="submission" date="2020-05" db="EMBL/GenBank/DDBJ databases">
        <title>Thiomicrorhabdus sediminis sp.nov. and Thiomicrorhabdus xiamenensis sp.nov., novel sulfur-oxidizing bacteria isolated from coastal sediment.</title>
        <authorList>
            <person name="Liu X."/>
        </authorList>
    </citation>
    <scope>NUCLEOTIDE SEQUENCE [LARGE SCALE GENOMIC DNA]</scope>
    <source>
        <strain evidence="18 19">G2</strain>
    </source>
</reference>
<dbReference type="PANTHER" id="PTHR38011">
    <property type="entry name" value="DIHYDROFOLATE REDUCTASE FAMILY PROTEIN (AFU_ORTHOLOGUE AFUA_8G06820)"/>
    <property type="match status" value="1"/>
</dbReference>
<dbReference type="SUPFAM" id="SSF53597">
    <property type="entry name" value="Dihydrofolate reductase-like"/>
    <property type="match status" value="1"/>
</dbReference>
<gene>
    <name evidence="18" type="primary">ribD</name>
    <name evidence="18" type="ORF">HQN79_07510</name>
</gene>
<dbReference type="GO" id="GO:0050661">
    <property type="term" value="F:NADP binding"/>
    <property type="evidence" value="ECO:0007669"/>
    <property type="project" value="InterPro"/>
</dbReference>
<dbReference type="NCBIfam" id="TIGR00326">
    <property type="entry name" value="eubact_ribD"/>
    <property type="match status" value="1"/>
</dbReference>
<feature type="binding site" evidence="15">
    <location>
        <position position="213"/>
    </location>
    <ligand>
        <name>substrate</name>
    </ligand>
</feature>
<dbReference type="RefSeq" id="WP_173285318.1">
    <property type="nucleotide sequence ID" value="NZ_CP054020.1"/>
</dbReference>
<dbReference type="PIRSF" id="PIRSF006769">
    <property type="entry name" value="RibD"/>
    <property type="match status" value="1"/>
</dbReference>
<evidence type="ECO:0000256" key="2">
    <source>
        <dbReference type="ARBA" id="ARBA00004882"/>
    </source>
</evidence>
<dbReference type="Gene3D" id="3.40.140.10">
    <property type="entry name" value="Cytidine Deaminase, domain 2"/>
    <property type="match status" value="1"/>
</dbReference>
<comment type="similarity">
    <text evidence="5 13">In the C-terminal section; belongs to the HTP reductase family.</text>
</comment>
<name>A0A7D4SIB0_9GAMM</name>
<dbReference type="SUPFAM" id="SSF53927">
    <property type="entry name" value="Cytidine deaminase-like"/>
    <property type="match status" value="1"/>
</dbReference>
<evidence type="ECO:0000256" key="9">
    <source>
        <dbReference type="ARBA" id="ARBA00022833"/>
    </source>
</evidence>
<evidence type="ECO:0000256" key="16">
    <source>
        <dbReference type="PIRSR" id="PIRSR006769-3"/>
    </source>
</evidence>
<dbReference type="InterPro" id="IPR004794">
    <property type="entry name" value="Eubact_RibD"/>
</dbReference>
<organism evidence="18 19">
    <name type="scientific">Thiomicrorhabdus xiamenensis</name>
    <dbReference type="NCBI Taxonomy" id="2739063"/>
    <lineage>
        <taxon>Bacteria</taxon>
        <taxon>Pseudomonadati</taxon>
        <taxon>Pseudomonadota</taxon>
        <taxon>Gammaproteobacteria</taxon>
        <taxon>Thiotrichales</taxon>
        <taxon>Piscirickettsiaceae</taxon>
        <taxon>Thiomicrorhabdus</taxon>
    </lineage>
</organism>
<keyword evidence="9 13" id="KW-0862">Zinc</keyword>
<dbReference type="InterPro" id="IPR002125">
    <property type="entry name" value="CMP_dCMP_dom"/>
</dbReference>
<dbReference type="InterPro" id="IPR016193">
    <property type="entry name" value="Cytidine_deaminase-like"/>
</dbReference>
<comment type="catalytic activity">
    <reaction evidence="13">
        <text>2,5-diamino-6-hydroxy-4-(5-phosphoribosylamino)-pyrimidine + H2O + H(+) = 5-amino-6-(5-phospho-D-ribosylamino)uracil + NH4(+)</text>
        <dbReference type="Rhea" id="RHEA:21868"/>
        <dbReference type="ChEBI" id="CHEBI:15377"/>
        <dbReference type="ChEBI" id="CHEBI:15378"/>
        <dbReference type="ChEBI" id="CHEBI:28938"/>
        <dbReference type="ChEBI" id="CHEBI:58453"/>
        <dbReference type="ChEBI" id="CHEBI:58614"/>
        <dbReference type="EC" id="3.5.4.26"/>
    </reaction>
</comment>
<feature type="binding site" evidence="15">
    <location>
        <position position="312"/>
    </location>
    <ligand>
        <name>substrate</name>
    </ligand>
</feature>
<feature type="binding site" evidence="15">
    <location>
        <position position="174"/>
    </location>
    <ligand>
        <name>substrate</name>
    </ligand>
</feature>
<dbReference type="InterPro" id="IPR016192">
    <property type="entry name" value="APOBEC/CMP_deaminase_Zn-bd"/>
</dbReference>
<comment type="pathway">
    <text evidence="3 13">Cofactor biosynthesis; riboflavin biosynthesis; 5-amino-6-(D-ribitylamino)uracil from GTP: step 3/4.</text>
</comment>
<dbReference type="GO" id="GO:0008703">
    <property type="term" value="F:5-amino-6-(5-phosphoribosylamino)uracil reductase activity"/>
    <property type="evidence" value="ECO:0007669"/>
    <property type="project" value="UniProtKB-EC"/>
</dbReference>
<evidence type="ECO:0000256" key="12">
    <source>
        <dbReference type="ARBA" id="ARBA00023268"/>
    </source>
</evidence>
<keyword evidence="19" id="KW-1185">Reference proteome</keyword>
<evidence type="ECO:0000256" key="13">
    <source>
        <dbReference type="PIRNR" id="PIRNR006769"/>
    </source>
</evidence>
<dbReference type="CDD" id="cd01284">
    <property type="entry name" value="Riboflavin_deaminase-reductase"/>
    <property type="match status" value="1"/>
</dbReference>
<dbReference type="EC" id="3.5.4.26" evidence="13"/>
<comment type="cofactor">
    <cofactor evidence="13 16">
        <name>Zn(2+)</name>
        <dbReference type="ChEBI" id="CHEBI:29105"/>
    </cofactor>
    <text evidence="13 16">Binds 1 zinc ion.</text>
</comment>
<dbReference type="KEGG" id="txa:HQN79_07510"/>
<evidence type="ECO:0000256" key="5">
    <source>
        <dbReference type="ARBA" id="ARBA00007417"/>
    </source>
</evidence>
<dbReference type="NCBIfam" id="TIGR00227">
    <property type="entry name" value="ribD_Cterm"/>
    <property type="match status" value="1"/>
</dbReference>
<dbReference type="Gene3D" id="3.40.430.10">
    <property type="entry name" value="Dihydrofolate Reductase, subunit A"/>
    <property type="match status" value="1"/>
</dbReference>
<dbReference type="Pfam" id="PF01872">
    <property type="entry name" value="RibD_C"/>
    <property type="match status" value="1"/>
</dbReference>
<keyword evidence="11 13" id="KW-0560">Oxidoreductase</keyword>
<evidence type="ECO:0000256" key="8">
    <source>
        <dbReference type="ARBA" id="ARBA00022801"/>
    </source>
</evidence>
<keyword evidence="10 13" id="KW-0521">NADP</keyword>
<comment type="pathway">
    <text evidence="2 13">Cofactor biosynthesis; riboflavin biosynthesis; 5-amino-6-(D-ribitylamino)uracil from GTP: step 2/4.</text>
</comment>
<dbReference type="PANTHER" id="PTHR38011:SF7">
    <property type="entry name" value="2,5-DIAMINO-6-RIBOSYLAMINO-4(3H)-PYRIMIDINONE 5'-PHOSPHATE REDUCTASE"/>
    <property type="match status" value="1"/>
</dbReference>
<keyword evidence="6 13" id="KW-0686">Riboflavin biosynthesis</keyword>
<dbReference type="EMBL" id="CP054020">
    <property type="protein sequence ID" value="QKI89420.1"/>
    <property type="molecule type" value="Genomic_DNA"/>
</dbReference>
<dbReference type="AlphaFoldDB" id="A0A7D4SIB0"/>
<dbReference type="EC" id="1.1.1.193" evidence="13"/>
<dbReference type="InterPro" id="IPR002734">
    <property type="entry name" value="RibDG_C"/>
</dbReference>
<evidence type="ECO:0000256" key="1">
    <source>
        <dbReference type="ARBA" id="ARBA00002151"/>
    </source>
</evidence>
<accession>A0A7D4SIB0</accession>
<feature type="binding site" evidence="15">
    <location>
        <position position="190"/>
    </location>
    <ligand>
        <name>substrate</name>
    </ligand>
</feature>
<comment type="similarity">
    <text evidence="4 13">In the N-terminal section; belongs to the cytidine and deoxycytidylate deaminase family.</text>
</comment>
<dbReference type="GO" id="GO:0008835">
    <property type="term" value="F:diaminohydroxyphosphoribosylaminopyrimidine deaminase activity"/>
    <property type="evidence" value="ECO:0007669"/>
    <property type="project" value="UniProtKB-EC"/>
</dbReference>
<evidence type="ECO:0000256" key="7">
    <source>
        <dbReference type="ARBA" id="ARBA00022723"/>
    </source>
</evidence>
<dbReference type="UniPathway" id="UPA00275">
    <property type="reaction ID" value="UER00401"/>
</dbReference>
<feature type="binding site" evidence="16">
    <location>
        <position position="90"/>
    </location>
    <ligand>
        <name>Zn(2+)</name>
        <dbReference type="ChEBI" id="CHEBI:29105"/>
        <note>catalytic</note>
    </ligand>
</feature>
<evidence type="ECO:0000256" key="15">
    <source>
        <dbReference type="PIRSR" id="PIRSR006769-2"/>
    </source>
</evidence>
<keyword evidence="8 13" id="KW-0378">Hydrolase</keyword>
<feature type="binding site" evidence="15">
    <location>
        <position position="176"/>
    </location>
    <ligand>
        <name>NADP(+)</name>
        <dbReference type="ChEBI" id="CHEBI:58349"/>
    </ligand>
</feature>
<evidence type="ECO:0000313" key="19">
    <source>
        <dbReference type="Proteomes" id="UP000504724"/>
    </source>
</evidence>
<evidence type="ECO:0000256" key="6">
    <source>
        <dbReference type="ARBA" id="ARBA00022619"/>
    </source>
</evidence>
<keyword evidence="12" id="KW-0511">Multifunctional enzyme</keyword>
<evidence type="ECO:0000259" key="17">
    <source>
        <dbReference type="PROSITE" id="PS51747"/>
    </source>
</evidence>
<keyword evidence="7 13" id="KW-0479">Metal-binding</keyword>